<evidence type="ECO:0000313" key="2">
    <source>
        <dbReference type="Proteomes" id="UP000663859"/>
    </source>
</evidence>
<proteinExistence type="predicted"/>
<reference evidence="1" key="1">
    <citation type="submission" date="2021-02" db="EMBL/GenBank/DDBJ databases">
        <authorList>
            <person name="Cremers G."/>
            <person name="Picone N."/>
        </authorList>
    </citation>
    <scope>NUCLEOTIDE SEQUENCE</scope>
    <source>
        <strain evidence="1">PQ17</strain>
    </source>
</reference>
<protein>
    <submittedName>
        <fullName evidence="1">Uncharacterized protein</fullName>
    </submittedName>
</protein>
<accession>A0A8J2FPN7</accession>
<organism evidence="1 2">
    <name type="scientific">Candidatus Methylacidithermus pantelleriae</name>
    <dbReference type="NCBI Taxonomy" id="2744239"/>
    <lineage>
        <taxon>Bacteria</taxon>
        <taxon>Pseudomonadati</taxon>
        <taxon>Verrucomicrobiota</taxon>
        <taxon>Methylacidiphilae</taxon>
        <taxon>Methylacidiphilales</taxon>
        <taxon>Methylacidiphilaceae</taxon>
        <taxon>Candidatus Methylacidithermus</taxon>
    </lineage>
</organism>
<dbReference type="EMBL" id="CAJNOB010000062">
    <property type="protein sequence ID" value="CAF0704328.1"/>
    <property type="molecule type" value="Genomic_DNA"/>
</dbReference>
<sequence length="79" mass="9230">MGVSVETQGWWRGGALLSNYVNRKGTWAVATSWPIWLFSFWQRLWLVGYSTAVEANQTERPRRIRGSRRSFVFFRTVGC</sequence>
<evidence type="ECO:0000313" key="1">
    <source>
        <dbReference type="EMBL" id="CAF0704328.1"/>
    </source>
</evidence>
<gene>
    <name evidence="1" type="ORF">MPNT_650001</name>
</gene>
<dbReference type="Proteomes" id="UP000663859">
    <property type="component" value="Unassembled WGS sequence"/>
</dbReference>
<comment type="caution">
    <text evidence="1">The sequence shown here is derived from an EMBL/GenBank/DDBJ whole genome shotgun (WGS) entry which is preliminary data.</text>
</comment>
<name>A0A8J2FPN7_9BACT</name>
<keyword evidence="2" id="KW-1185">Reference proteome</keyword>
<dbReference type="AlphaFoldDB" id="A0A8J2FPN7"/>